<protein>
    <submittedName>
        <fullName evidence="2">Uncharacterized protein</fullName>
    </submittedName>
</protein>
<keyword evidence="1" id="KW-0472">Membrane</keyword>
<proteinExistence type="predicted"/>
<dbReference type="AlphaFoldDB" id="A0A0C3ET20"/>
<sequence>YNLLLTLPFAHRFGHRVLSRSVVLAILATGIAIGIFSIRSPFDDMHQKRLFVLHHENLQTHAQDLHIAAADGAPGLELLVADIAKEFGVTDAPASFITMNDNNTDWNPLYPFSSFLSPYKVDLPSDPSFVPPSPPQEQFIISAVNSTVDEAAGTRSFTLKVHHTGIIWTVIAFDAHVLKWTLDDSPPDEFARHHIKEASFYGEDTWSVDLTLKLPLTGLLKVDYIGIGEKRMWPGKKSEKAGGGRAMMLFEEFDRYLEETTGGTVDALLLGCVGGETVI</sequence>
<name>A0A0C3ET20_PILCF</name>
<dbReference type="EMBL" id="KN833044">
    <property type="protein sequence ID" value="KIM75670.1"/>
    <property type="molecule type" value="Genomic_DNA"/>
</dbReference>
<keyword evidence="1" id="KW-0812">Transmembrane</keyword>
<reference evidence="3" key="2">
    <citation type="submission" date="2015-01" db="EMBL/GenBank/DDBJ databases">
        <title>Evolutionary Origins and Diversification of the Mycorrhizal Mutualists.</title>
        <authorList>
            <consortium name="DOE Joint Genome Institute"/>
            <consortium name="Mycorrhizal Genomics Consortium"/>
            <person name="Kohler A."/>
            <person name="Kuo A."/>
            <person name="Nagy L.G."/>
            <person name="Floudas D."/>
            <person name="Copeland A."/>
            <person name="Barry K.W."/>
            <person name="Cichocki N."/>
            <person name="Veneault-Fourrey C."/>
            <person name="LaButti K."/>
            <person name="Lindquist E.A."/>
            <person name="Lipzen A."/>
            <person name="Lundell T."/>
            <person name="Morin E."/>
            <person name="Murat C."/>
            <person name="Riley R."/>
            <person name="Ohm R."/>
            <person name="Sun H."/>
            <person name="Tunlid A."/>
            <person name="Henrissat B."/>
            <person name="Grigoriev I.V."/>
            <person name="Hibbett D.S."/>
            <person name="Martin F."/>
        </authorList>
    </citation>
    <scope>NUCLEOTIDE SEQUENCE [LARGE SCALE GENOMIC DNA]</scope>
    <source>
        <strain evidence="3">F 1598</strain>
    </source>
</reference>
<dbReference type="InParanoid" id="A0A0C3ET20"/>
<evidence type="ECO:0000256" key="1">
    <source>
        <dbReference type="SAM" id="Phobius"/>
    </source>
</evidence>
<feature type="transmembrane region" description="Helical" evidence="1">
    <location>
        <begin position="20"/>
        <end position="38"/>
    </location>
</feature>
<accession>A0A0C3ET20</accession>
<dbReference type="Proteomes" id="UP000054166">
    <property type="component" value="Unassembled WGS sequence"/>
</dbReference>
<organism evidence="2 3">
    <name type="scientific">Piloderma croceum (strain F 1598)</name>
    <dbReference type="NCBI Taxonomy" id="765440"/>
    <lineage>
        <taxon>Eukaryota</taxon>
        <taxon>Fungi</taxon>
        <taxon>Dikarya</taxon>
        <taxon>Basidiomycota</taxon>
        <taxon>Agaricomycotina</taxon>
        <taxon>Agaricomycetes</taxon>
        <taxon>Agaricomycetidae</taxon>
        <taxon>Atheliales</taxon>
        <taxon>Atheliaceae</taxon>
        <taxon>Piloderma</taxon>
    </lineage>
</organism>
<keyword evidence="3" id="KW-1185">Reference proteome</keyword>
<reference evidence="2 3" key="1">
    <citation type="submission" date="2014-04" db="EMBL/GenBank/DDBJ databases">
        <authorList>
            <consortium name="DOE Joint Genome Institute"/>
            <person name="Kuo A."/>
            <person name="Tarkka M."/>
            <person name="Buscot F."/>
            <person name="Kohler A."/>
            <person name="Nagy L.G."/>
            <person name="Floudas D."/>
            <person name="Copeland A."/>
            <person name="Barry K.W."/>
            <person name="Cichocki N."/>
            <person name="Veneault-Fourrey C."/>
            <person name="LaButti K."/>
            <person name="Lindquist E.A."/>
            <person name="Lipzen A."/>
            <person name="Lundell T."/>
            <person name="Morin E."/>
            <person name="Murat C."/>
            <person name="Sun H."/>
            <person name="Tunlid A."/>
            <person name="Henrissat B."/>
            <person name="Grigoriev I.V."/>
            <person name="Hibbett D.S."/>
            <person name="Martin F."/>
            <person name="Nordberg H.P."/>
            <person name="Cantor M.N."/>
            <person name="Hua S.X."/>
        </authorList>
    </citation>
    <scope>NUCLEOTIDE SEQUENCE [LARGE SCALE GENOMIC DNA]</scope>
    <source>
        <strain evidence="2 3">F 1598</strain>
    </source>
</reference>
<keyword evidence="1" id="KW-1133">Transmembrane helix</keyword>
<dbReference type="STRING" id="765440.A0A0C3ET20"/>
<dbReference type="OrthoDB" id="76293at2759"/>
<feature type="non-terminal residue" evidence="2">
    <location>
        <position position="1"/>
    </location>
</feature>
<evidence type="ECO:0000313" key="3">
    <source>
        <dbReference type="Proteomes" id="UP000054166"/>
    </source>
</evidence>
<evidence type="ECO:0000313" key="2">
    <source>
        <dbReference type="EMBL" id="KIM75670.1"/>
    </source>
</evidence>
<gene>
    <name evidence="2" type="ORF">PILCRDRAFT_669287</name>
</gene>
<dbReference type="HOGENOM" id="CLU_999482_0_0_1"/>